<accession>A0A379YTI5</accession>
<dbReference type="Pfam" id="PF03929">
    <property type="entry name" value="PepSY_TM"/>
    <property type="match status" value="1"/>
</dbReference>
<evidence type="ECO:0000313" key="3">
    <source>
        <dbReference type="EMBL" id="SUI49261.1"/>
    </source>
</evidence>
<dbReference type="PANTHER" id="PTHR34219">
    <property type="entry name" value="IRON-REGULATED INNER MEMBRANE PROTEIN-RELATED"/>
    <property type="match status" value="1"/>
</dbReference>
<dbReference type="InterPro" id="IPR005625">
    <property type="entry name" value="PepSY-ass_TM"/>
</dbReference>
<name>A0A379YTI5_SERMA</name>
<evidence type="ECO:0000313" key="4">
    <source>
        <dbReference type="Proteomes" id="UP000254765"/>
    </source>
</evidence>
<dbReference type="EMBL" id="UGYK01000002">
    <property type="protein sequence ID" value="SUI49261.1"/>
    <property type="molecule type" value="Genomic_DNA"/>
</dbReference>
<reference evidence="3 4" key="1">
    <citation type="submission" date="2018-06" db="EMBL/GenBank/DDBJ databases">
        <authorList>
            <consortium name="Pathogen Informatics"/>
            <person name="Doyle S."/>
        </authorList>
    </citation>
    <scope>NUCLEOTIDE SEQUENCE [LARGE SCALE GENOMIC DNA]</scope>
    <source>
        <strain evidence="3 4">NCTC10211</strain>
    </source>
</reference>
<keyword evidence="2" id="KW-1133">Transmembrane helix</keyword>
<gene>
    <name evidence="3" type="ORF">NCTC10211_02352</name>
</gene>
<feature type="region of interest" description="Disordered" evidence="1">
    <location>
        <begin position="111"/>
        <end position="145"/>
    </location>
</feature>
<sequence length="145" mass="15561">MTVYGTSGVLPLRTWLDKLHSSLLLGDLGRNYSELAASWLWVAALGGVALWLATRPKRKLKRAKGGFAASRHWHITLGVALLAGLLFFSATGLTWSQWAGGNIDTLRGQPGLADAAGQRQPAGRCAADAGRSARRAPRYDAGHER</sequence>
<organism evidence="3 4">
    <name type="scientific">Serratia marcescens</name>
    <dbReference type="NCBI Taxonomy" id="615"/>
    <lineage>
        <taxon>Bacteria</taxon>
        <taxon>Pseudomonadati</taxon>
        <taxon>Pseudomonadota</taxon>
        <taxon>Gammaproteobacteria</taxon>
        <taxon>Enterobacterales</taxon>
        <taxon>Yersiniaceae</taxon>
        <taxon>Serratia</taxon>
    </lineage>
</organism>
<keyword evidence="2" id="KW-0812">Transmembrane</keyword>
<dbReference type="PANTHER" id="PTHR34219:SF1">
    <property type="entry name" value="PEPSY DOMAIN-CONTAINING PROTEIN"/>
    <property type="match status" value="1"/>
</dbReference>
<proteinExistence type="predicted"/>
<dbReference type="Proteomes" id="UP000254765">
    <property type="component" value="Unassembled WGS sequence"/>
</dbReference>
<keyword evidence="2" id="KW-0472">Membrane</keyword>
<feature type="transmembrane region" description="Helical" evidence="2">
    <location>
        <begin position="36"/>
        <end position="54"/>
    </location>
</feature>
<dbReference type="AlphaFoldDB" id="A0A379YTI5"/>
<feature type="transmembrane region" description="Helical" evidence="2">
    <location>
        <begin position="75"/>
        <end position="95"/>
    </location>
</feature>
<evidence type="ECO:0000256" key="2">
    <source>
        <dbReference type="SAM" id="Phobius"/>
    </source>
</evidence>
<evidence type="ECO:0000256" key="1">
    <source>
        <dbReference type="SAM" id="MobiDB-lite"/>
    </source>
</evidence>
<protein>
    <submittedName>
        <fullName evidence="3">Uncharacterized iron-regulated membrane protein</fullName>
    </submittedName>
</protein>